<dbReference type="Proteomes" id="UP000241362">
    <property type="component" value="Unassembled WGS sequence"/>
</dbReference>
<keyword evidence="1" id="KW-1133">Transmembrane helix</keyword>
<sequence>MAETESRSAPVASPMSFVSLIGIYAAVFAAMIALLLPITHFVALGLGTAVFNILLIRLGLRFGARQSMKTLPKG</sequence>
<feature type="transmembrane region" description="Helical" evidence="1">
    <location>
        <begin position="41"/>
        <end position="60"/>
    </location>
</feature>
<name>A0A2T4J4H9_FUSBL</name>
<gene>
    <name evidence="2" type="ORF">C5F44_16835</name>
</gene>
<protein>
    <submittedName>
        <fullName evidence="2">Uncharacterized protein</fullName>
    </submittedName>
</protein>
<feature type="transmembrane region" description="Helical" evidence="1">
    <location>
        <begin position="12"/>
        <end position="35"/>
    </location>
</feature>
<evidence type="ECO:0000313" key="3">
    <source>
        <dbReference type="Proteomes" id="UP000241362"/>
    </source>
</evidence>
<keyword evidence="1" id="KW-0812">Transmembrane</keyword>
<organism evidence="2 3">
    <name type="scientific">Fuscovulum blasticum DSM 2131</name>
    <dbReference type="NCBI Taxonomy" id="1188250"/>
    <lineage>
        <taxon>Bacteria</taxon>
        <taxon>Pseudomonadati</taxon>
        <taxon>Pseudomonadota</taxon>
        <taxon>Alphaproteobacteria</taxon>
        <taxon>Rhodobacterales</taxon>
        <taxon>Paracoccaceae</taxon>
        <taxon>Pseudogemmobacter</taxon>
    </lineage>
</organism>
<keyword evidence="3" id="KW-1185">Reference proteome</keyword>
<proteinExistence type="predicted"/>
<keyword evidence="1" id="KW-0472">Membrane</keyword>
<comment type="caution">
    <text evidence="2">The sequence shown here is derived from an EMBL/GenBank/DDBJ whole genome shotgun (WGS) entry which is preliminary data.</text>
</comment>
<dbReference type="EMBL" id="PZKE01000030">
    <property type="protein sequence ID" value="PTE12738.1"/>
    <property type="molecule type" value="Genomic_DNA"/>
</dbReference>
<evidence type="ECO:0000313" key="2">
    <source>
        <dbReference type="EMBL" id="PTE12738.1"/>
    </source>
</evidence>
<evidence type="ECO:0000256" key="1">
    <source>
        <dbReference type="SAM" id="Phobius"/>
    </source>
</evidence>
<dbReference type="AlphaFoldDB" id="A0A2T4J4H9"/>
<reference evidence="2 3" key="1">
    <citation type="submission" date="2018-03" db="EMBL/GenBank/DDBJ databases">
        <title>Rhodobacter blasticus.</title>
        <authorList>
            <person name="Meyer T.E."/>
            <person name="Miller S."/>
            <person name="Lodha T."/>
            <person name="Gandham S."/>
            <person name="Chintalapati S."/>
            <person name="Chintalapati V.R."/>
        </authorList>
    </citation>
    <scope>NUCLEOTIDE SEQUENCE [LARGE SCALE GENOMIC DNA]</scope>
    <source>
        <strain evidence="2 3">DSM 2131</strain>
    </source>
</reference>
<accession>A0A2T4J4H9</accession>